<evidence type="ECO:0000313" key="1">
    <source>
        <dbReference type="EMBL" id="GGM35012.1"/>
    </source>
</evidence>
<dbReference type="InterPro" id="IPR023895">
    <property type="entry name" value="Thiopep_bacteriocin_prcur"/>
</dbReference>
<sequence length="53" mass="5710">MNEELSLAALTNELRALEIETFELHDYTDEHEMPAVGASSTCSSTTSTTSTCA</sequence>
<reference evidence="1" key="2">
    <citation type="submission" date="2020-09" db="EMBL/GenBank/DDBJ databases">
        <authorList>
            <person name="Sun Q."/>
            <person name="Ohkuma M."/>
        </authorList>
    </citation>
    <scope>NUCLEOTIDE SEQUENCE</scope>
    <source>
        <strain evidence="1">JCM 19831</strain>
    </source>
</reference>
<dbReference type="RefSeq" id="WP_190251449.1">
    <property type="nucleotide sequence ID" value="NZ_BMPI01000018.1"/>
</dbReference>
<evidence type="ECO:0008006" key="3">
    <source>
        <dbReference type="Google" id="ProtNLM"/>
    </source>
</evidence>
<evidence type="ECO:0000313" key="2">
    <source>
        <dbReference type="Proteomes" id="UP000642070"/>
    </source>
</evidence>
<organism evidence="1 2">
    <name type="scientific">Dactylosporangium sucinum</name>
    <dbReference type="NCBI Taxonomy" id="1424081"/>
    <lineage>
        <taxon>Bacteria</taxon>
        <taxon>Bacillati</taxon>
        <taxon>Actinomycetota</taxon>
        <taxon>Actinomycetes</taxon>
        <taxon>Micromonosporales</taxon>
        <taxon>Micromonosporaceae</taxon>
        <taxon>Dactylosporangium</taxon>
    </lineage>
</organism>
<dbReference type="Proteomes" id="UP000642070">
    <property type="component" value="Unassembled WGS sequence"/>
</dbReference>
<name>A0A917TT65_9ACTN</name>
<dbReference type="EMBL" id="BMPI01000018">
    <property type="protein sequence ID" value="GGM35012.1"/>
    <property type="molecule type" value="Genomic_DNA"/>
</dbReference>
<keyword evidence="2" id="KW-1185">Reference proteome</keyword>
<dbReference type="NCBIfam" id="NF033400">
    <property type="entry name" value="thiazolyl_B"/>
    <property type="match status" value="1"/>
</dbReference>
<accession>A0A917TT65</accession>
<reference evidence="1" key="1">
    <citation type="journal article" date="2014" name="Int. J. Syst. Evol. Microbiol.">
        <title>Complete genome sequence of Corynebacterium casei LMG S-19264T (=DSM 44701T), isolated from a smear-ripened cheese.</title>
        <authorList>
            <consortium name="US DOE Joint Genome Institute (JGI-PGF)"/>
            <person name="Walter F."/>
            <person name="Albersmeier A."/>
            <person name="Kalinowski J."/>
            <person name="Ruckert C."/>
        </authorList>
    </citation>
    <scope>NUCLEOTIDE SEQUENCE</scope>
    <source>
        <strain evidence="1">JCM 19831</strain>
    </source>
</reference>
<proteinExistence type="predicted"/>
<dbReference type="NCBIfam" id="TIGR03892">
    <property type="entry name" value="thiopep_precurs"/>
    <property type="match status" value="1"/>
</dbReference>
<dbReference type="Pfam" id="PF19409">
    <property type="entry name" value="Thiopep_pre"/>
    <property type="match status" value="1"/>
</dbReference>
<gene>
    <name evidence="1" type="ORF">GCM10007977_040650</name>
</gene>
<dbReference type="AlphaFoldDB" id="A0A917TT65"/>
<comment type="caution">
    <text evidence="1">The sequence shown here is derived from an EMBL/GenBank/DDBJ whole genome shotgun (WGS) entry which is preliminary data.</text>
</comment>
<protein>
    <recommendedName>
        <fullName evidence="3">Thiazolylpeptide-type bacteriocin</fullName>
    </recommendedName>
</protein>